<reference evidence="1" key="3">
    <citation type="journal article" date="2017" name="Nature">
        <title>Genome sequence of the progenitor of the wheat D genome Aegilops tauschii.</title>
        <authorList>
            <person name="Luo M.C."/>
            <person name="Gu Y.Q."/>
            <person name="Puiu D."/>
            <person name="Wang H."/>
            <person name="Twardziok S.O."/>
            <person name="Deal K.R."/>
            <person name="Huo N."/>
            <person name="Zhu T."/>
            <person name="Wang L."/>
            <person name="Wang Y."/>
            <person name="McGuire P.E."/>
            <person name="Liu S."/>
            <person name="Long H."/>
            <person name="Ramasamy R.K."/>
            <person name="Rodriguez J.C."/>
            <person name="Van S.L."/>
            <person name="Yuan L."/>
            <person name="Wang Z."/>
            <person name="Xia Z."/>
            <person name="Xiao L."/>
            <person name="Anderson O.D."/>
            <person name="Ouyang S."/>
            <person name="Liang Y."/>
            <person name="Zimin A.V."/>
            <person name="Pertea G."/>
            <person name="Qi P."/>
            <person name="Bennetzen J.L."/>
            <person name="Dai X."/>
            <person name="Dawson M.W."/>
            <person name="Muller H.G."/>
            <person name="Kugler K."/>
            <person name="Rivarola-Duarte L."/>
            <person name="Spannagl M."/>
            <person name="Mayer K.F.X."/>
            <person name="Lu F.H."/>
            <person name="Bevan M.W."/>
            <person name="Leroy P."/>
            <person name="Li P."/>
            <person name="You F.M."/>
            <person name="Sun Q."/>
            <person name="Liu Z."/>
            <person name="Lyons E."/>
            <person name="Wicker T."/>
            <person name="Salzberg S.L."/>
            <person name="Devos K.M."/>
            <person name="Dvorak J."/>
        </authorList>
    </citation>
    <scope>NUCLEOTIDE SEQUENCE [LARGE SCALE GENOMIC DNA]</scope>
    <source>
        <strain evidence="1">cv. AL8/78</strain>
    </source>
</reference>
<dbReference type="Proteomes" id="UP000015105">
    <property type="component" value="Chromosome 2D"/>
</dbReference>
<proteinExistence type="predicted"/>
<reference evidence="1" key="5">
    <citation type="journal article" date="2021" name="G3 (Bethesda)">
        <title>Aegilops tauschii genome assembly Aet v5.0 features greater sequence contiguity and improved annotation.</title>
        <authorList>
            <person name="Wang L."/>
            <person name="Zhu T."/>
            <person name="Rodriguez J.C."/>
            <person name="Deal K.R."/>
            <person name="Dubcovsky J."/>
            <person name="McGuire P.E."/>
            <person name="Lux T."/>
            <person name="Spannagl M."/>
            <person name="Mayer K.F.X."/>
            <person name="Baldrich P."/>
            <person name="Meyers B.C."/>
            <person name="Huo N."/>
            <person name="Gu Y.Q."/>
            <person name="Zhou H."/>
            <person name="Devos K.M."/>
            <person name="Bennetzen J.L."/>
            <person name="Unver T."/>
            <person name="Budak H."/>
            <person name="Gulick P.J."/>
            <person name="Galiba G."/>
            <person name="Kalapos B."/>
            <person name="Nelson D.R."/>
            <person name="Li P."/>
            <person name="You F.M."/>
            <person name="Luo M.C."/>
            <person name="Dvorak J."/>
        </authorList>
    </citation>
    <scope>NUCLEOTIDE SEQUENCE [LARGE SCALE GENOMIC DNA]</scope>
    <source>
        <strain evidence="1">cv. AL8/78</strain>
    </source>
</reference>
<evidence type="ECO:0000313" key="1">
    <source>
        <dbReference type="EnsemblPlants" id="AET2Gv20845300.7"/>
    </source>
</evidence>
<sequence>FRCVVPVLASPASARYARQYHCLERSGIRIQPTRPSRPTLTCSAPSLLACLPRPRLSIHLADLLPSSSRRAAPPSLPPPALRAKPPGRMDVEYHEEYVRNSSGVQLFTCGWLPASTSPRALVFLCHGLRHGMQRLHERYAWSSSIFLSYTSFSFLSSYFTCLYINDDENSLSQRSSSYFACEHIQPLPLYVRLVYYTKVSRAVCVGIGSIVFSFNTVHSLQRH</sequence>
<dbReference type="AlphaFoldDB" id="A0A453CHA2"/>
<accession>A0A453CHA2</accession>
<keyword evidence="2" id="KW-1185">Reference proteome</keyword>
<dbReference type="Gramene" id="AET2Gv20845300.7">
    <property type="protein sequence ID" value="AET2Gv20845300.7"/>
    <property type="gene ID" value="AET2Gv20845300"/>
</dbReference>
<reference evidence="1" key="4">
    <citation type="submission" date="2019-03" db="UniProtKB">
        <authorList>
            <consortium name="EnsemblPlants"/>
        </authorList>
    </citation>
    <scope>IDENTIFICATION</scope>
</reference>
<reference evidence="2" key="1">
    <citation type="journal article" date="2014" name="Science">
        <title>Ancient hybridizations among the ancestral genomes of bread wheat.</title>
        <authorList>
            <consortium name="International Wheat Genome Sequencing Consortium,"/>
            <person name="Marcussen T."/>
            <person name="Sandve S.R."/>
            <person name="Heier L."/>
            <person name="Spannagl M."/>
            <person name="Pfeifer M."/>
            <person name="Jakobsen K.S."/>
            <person name="Wulff B.B."/>
            <person name="Steuernagel B."/>
            <person name="Mayer K.F."/>
            <person name="Olsen O.A."/>
        </authorList>
    </citation>
    <scope>NUCLEOTIDE SEQUENCE [LARGE SCALE GENOMIC DNA]</scope>
    <source>
        <strain evidence="2">cv. AL8/78</strain>
    </source>
</reference>
<evidence type="ECO:0008006" key="3">
    <source>
        <dbReference type="Google" id="ProtNLM"/>
    </source>
</evidence>
<dbReference type="EnsemblPlants" id="AET2Gv20845300.7">
    <property type="protein sequence ID" value="AET2Gv20845300.7"/>
    <property type="gene ID" value="AET2Gv20845300"/>
</dbReference>
<name>A0A453CHA2_AEGTS</name>
<reference evidence="2" key="2">
    <citation type="journal article" date="2017" name="Nat. Plants">
        <title>The Aegilops tauschii genome reveals multiple impacts of transposons.</title>
        <authorList>
            <person name="Zhao G."/>
            <person name="Zou C."/>
            <person name="Li K."/>
            <person name="Wang K."/>
            <person name="Li T."/>
            <person name="Gao L."/>
            <person name="Zhang X."/>
            <person name="Wang H."/>
            <person name="Yang Z."/>
            <person name="Liu X."/>
            <person name="Jiang W."/>
            <person name="Mao L."/>
            <person name="Kong X."/>
            <person name="Jiao Y."/>
            <person name="Jia J."/>
        </authorList>
    </citation>
    <scope>NUCLEOTIDE SEQUENCE [LARGE SCALE GENOMIC DNA]</scope>
    <source>
        <strain evidence="2">cv. AL8/78</strain>
    </source>
</reference>
<evidence type="ECO:0000313" key="2">
    <source>
        <dbReference type="Proteomes" id="UP000015105"/>
    </source>
</evidence>
<protein>
    <recommendedName>
        <fullName evidence="3">Serine aminopeptidase S33 domain-containing protein</fullName>
    </recommendedName>
</protein>
<organism evidence="1 2">
    <name type="scientific">Aegilops tauschii subsp. strangulata</name>
    <name type="common">Goatgrass</name>
    <dbReference type="NCBI Taxonomy" id="200361"/>
    <lineage>
        <taxon>Eukaryota</taxon>
        <taxon>Viridiplantae</taxon>
        <taxon>Streptophyta</taxon>
        <taxon>Embryophyta</taxon>
        <taxon>Tracheophyta</taxon>
        <taxon>Spermatophyta</taxon>
        <taxon>Magnoliopsida</taxon>
        <taxon>Liliopsida</taxon>
        <taxon>Poales</taxon>
        <taxon>Poaceae</taxon>
        <taxon>BOP clade</taxon>
        <taxon>Pooideae</taxon>
        <taxon>Triticodae</taxon>
        <taxon>Triticeae</taxon>
        <taxon>Triticinae</taxon>
        <taxon>Aegilops</taxon>
    </lineage>
</organism>